<proteinExistence type="predicted"/>
<dbReference type="InterPro" id="IPR045919">
    <property type="entry name" value="DUF6338"/>
</dbReference>
<comment type="caution">
    <text evidence="2">The sequence shown here is derived from an EMBL/GenBank/DDBJ whole genome shotgun (WGS) entry which is preliminary data.</text>
</comment>
<evidence type="ECO:0000313" key="2">
    <source>
        <dbReference type="EMBL" id="MFC6723475.1"/>
    </source>
</evidence>
<keyword evidence="1" id="KW-0812">Transmembrane</keyword>
<dbReference type="Proteomes" id="UP001596328">
    <property type="component" value="Unassembled WGS sequence"/>
</dbReference>
<reference evidence="2 3" key="1">
    <citation type="journal article" date="2019" name="Int. J. Syst. Evol. Microbiol.">
        <title>The Global Catalogue of Microorganisms (GCM) 10K type strain sequencing project: providing services to taxonomists for standard genome sequencing and annotation.</title>
        <authorList>
            <consortium name="The Broad Institute Genomics Platform"/>
            <consortium name="The Broad Institute Genome Sequencing Center for Infectious Disease"/>
            <person name="Wu L."/>
            <person name="Ma J."/>
        </authorList>
    </citation>
    <scope>NUCLEOTIDE SEQUENCE [LARGE SCALE GENOMIC DNA]</scope>
    <source>
        <strain evidence="2 3">NBRC 111368</strain>
    </source>
</reference>
<dbReference type="Pfam" id="PF19865">
    <property type="entry name" value="DUF6338"/>
    <property type="match status" value="1"/>
</dbReference>
<organism evidence="2 3">
    <name type="scientific">Halobium palmae</name>
    <dbReference type="NCBI Taxonomy" id="1776492"/>
    <lineage>
        <taxon>Archaea</taxon>
        <taxon>Methanobacteriati</taxon>
        <taxon>Methanobacteriota</taxon>
        <taxon>Stenosarchaea group</taxon>
        <taxon>Halobacteria</taxon>
        <taxon>Halobacteriales</taxon>
        <taxon>Haloferacaceae</taxon>
        <taxon>Halobium</taxon>
    </lineage>
</organism>
<feature type="transmembrane region" description="Helical" evidence="1">
    <location>
        <begin position="44"/>
        <end position="64"/>
    </location>
</feature>
<feature type="transmembrane region" description="Helical" evidence="1">
    <location>
        <begin position="84"/>
        <end position="104"/>
    </location>
</feature>
<keyword evidence="1" id="KW-0472">Membrane</keyword>
<evidence type="ECO:0000256" key="1">
    <source>
        <dbReference type="SAM" id="Phobius"/>
    </source>
</evidence>
<feature type="transmembrane region" description="Helical" evidence="1">
    <location>
        <begin position="6"/>
        <end position="24"/>
    </location>
</feature>
<dbReference type="EMBL" id="JBHSWU010000019">
    <property type="protein sequence ID" value="MFC6723475.1"/>
    <property type="molecule type" value="Genomic_DNA"/>
</dbReference>
<name>A0ABD5RVX9_9EURY</name>
<dbReference type="AlphaFoldDB" id="A0ABD5RVX9"/>
<keyword evidence="1" id="KW-1133">Transmembrane helix</keyword>
<keyword evidence="3" id="KW-1185">Reference proteome</keyword>
<gene>
    <name evidence="2" type="ORF">ACFQE1_03535</name>
</gene>
<sequence length="203" mass="22845">MAVSLPSLSLIYALLILTPGFLALKSYRKFGKITSEIERLDKAIYTIIISGISMSVVILAYSFYSGSTIESVINSSYGVLELSVGFLLMVFISIIMGILAGLYLDEWVNRDVDIRTEISWQVVVDALDEPTEVRAVMNNGHEIWGEIQVHDTDPHGQDIFLVYPQRIIRDEKGEIIYETDIGKSVFLSETEISHIYFEAEVDL</sequence>
<evidence type="ECO:0000313" key="3">
    <source>
        <dbReference type="Proteomes" id="UP001596328"/>
    </source>
</evidence>
<accession>A0ABD5RVX9</accession>
<protein>
    <submittedName>
        <fullName evidence="2">DUF6338 family protein</fullName>
    </submittedName>
</protein>